<dbReference type="GO" id="GO:0005788">
    <property type="term" value="C:endoplasmic reticulum lumen"/>
    <property type="evidence" value="ECO:0007669"/>
    <property type="project" value="UniProtKB-SubCell"/>
</dbReference>
<dbReference type="InterPro" id="IPR013766">
    <property type="entry name" value="Thioredoxin_domain"/>
</dbReference>
<dbReference type="CDD" id="cd02961">
    <property type="entry name" value="PDI_a_family"/>
    <property type="match status" value="1"/>
</dbReference>
<reference evidence="13" key="1">
    <citation type="journal article" date="2023" name="Mol. Phylogenet. Evol.">
        <title>Genome-scale phylogeny and comparative genomics of the fungal order Sordariales.</title>
        <authorList>
            <person name="Hensen N."/>
            <person name="Bonometti L."/>
            <person name="Westerberg I."/>
            <person name="Brannstrom I.O."/>
            <person name="Guillou S."/>
            <person name="Cros-Aarteil S."/>
            <person name="Calhoun S."/>
            <person name="Haridas S."/>
            <person name="Kuo A."/>
            <person name="Mondo S."/>
            <person name="Pangilinan J."/>
            <person name="Riley R."/>
            <person name="LaButti K."/>
            <person name="Andreopoulos B."/>
            <person name="Lipzen A."/>
            <person name="Chen C."/>
            <person name="Yan M."/>
            <person name="Daum C."/>
            <person name="Ng V."/>
            <person name="Clum A."/>
            <person name="Steindorff A."/>
            <person name="Ohm R.A."/>
            <person name="Martin F."/>
            <person name="Silar P."/>
            <person name="Natvig D.O."/>
            <person name="Lalanne C."/>
            <person name="Gautier V."/>
            <person name="Ament-Velasquez S.L."/>
            <person name="Kruys A."/>
            <person name="Hutchinson M.I."/>
            <person name="Powell A.J."/>
            <person name="Barry K."/>
            <person name="Miller A.N."/>
            <person name="Grigoriev I.V."/>
            <person name="Debuchy R."/>
            <person name="Gladieux P."/>
            <person name="Hiltunen Thoren M."/>
            <person name="Johannesson H."/>
        </authorList>
    </citation>
    <scope>NUCLEOTIDE SEQUENCE</scope>
    <source>
        <strain evidence="13">PSN324</strain>
    </source>
</reference>
<comment type="caution">
    <text evidence="13">The sequence shown here is derived from an EMBL/GenBank/DDBJ whole genome shotgun (WGS) entry which is preliminary data.</text>
</comment>
<feature type="region of interest" description="Disordered" evidence="10">
    <location>
        <begin position="294"/>
        <end position="314"/>
    </location>
</feature>
<evidence type="ECO:0000256" key="1">
    <source>
        <dbReference type="ARBA" id="ARBA00001182"/>
    </source>
</evidence>
<dbReference type="Pfam" id="PF13848">
    <property type="entry name" value="Thioredoxin_6"/>
    <property type="match status" value="1"/>
</dbReference>
<dbReference type="EMBL" id="MU864974">
    <property type="protein sequence ID" value="KAK4462328.1"/>
    <property type="molecule type" value="Genomic_DNA"/>
</dbReference>
<dbReference type="Gene3D" id="3.40.30.10">
    <property type="entry name" value="Glutaredoxin"/>
    <property type="match status" value="2"/>
</dbReference>
<evidence type="ECO:0000256" key="11">
    <source>
        <dbReference type="SAM" id="SignalP"/>
    </source>
</evidence>
<keyword evidence="6" id="KW-0256">Endoplasmic reticulum</keyword>
<dbReference type="PANTHER" id="PTHR18929:SF132">
    <property type="entry name" value="PROTEIN DISULFIDE-ISOMERASE A3"/>
    <property type="match status" value="1"/>
</dbReference>
<evidence type="ECO:0000256" key="5">
    <source>
        <dbReference type="ARBA" id="ARBA00012723"/>
    </source>
</evidence>
<organism evidence="13 14">
    <name type="scientific">Cladorrhinum samala</name>
    <dbReference type="NCBI Taxonomy" id="585594"/>
    <lineage>
        <taxon>Eukaryota</taxon>
        <taxon>Fungi</taxon>
        <taxon>Dikarya</taxon>
        <taxon>Ascomycota</taxon>
        <taxon>Pezizomycotina</taxon>
        <taxon>Sordariomycetes</taxon>
        <taxon>Sordariomycetidae</taxon>
        <taxon>Sordariales</taxon>
        <taxon>Podosporaceae</taxon>
        <taxon>Cladorrhinum</taxon>
    </lineage>
</organism>
<reference evidence="13" key="2">
    <citation type="submission" date="2023-06" db="EMBL/GenBank/DDBJ databases">
        <authorList>
            <consortium name="Lawrence Berkeley National Laboratory"/>
            <person name="Mondo S.J."/>
            <person name="Hensen N."/>
            <person name="Bonometti L."/>
            <person name="Westerberg I."/>
            <person name="Brannstrom I.O."/>
            <person name="Guillou S."/>
            <person name="Cros-Aarteil S."/>
            <person name="Calhoun S."/>
            <person name="Haridas S."/>
            <person name="Kuo A."/>
            <person name="Pangilinan J."/>
            <person name="Riley R."/>
            <person name="Labutti K."/>
            <person name="Andreopoulos B."/>
            <person name="Lipzen A."/>
            <person name="Chen C."/>
            <person name="Yanf M."/>
            <person name="Daum C."/>
            <person name="Ng V."/>
            <person name="Clum A."/>
            <person name="Steindorff A."/>
            <person name="Ohm R."/>
            <person name="Martin F."/>
            <person name="Silar P."/>
            <person name="Natvig D."/>
            <person name="Lalanne C."/>
            <person name="Gautier V."/>
            <person name="Ament-Velasquez S.L."/>
            <person name="Kruys A."/>
            <person name="Hutchinson M.I."/>
            <person name="Powell A.J."/>
            <person name="Barry K."/>
            <person name="Miller A.N."/>
            <person name="Grigoriev I.V."/>
            <person name="Debuchy R."/>
            <person name="Gladieux P."/>
            <person name="Thoren M.H."/>
            <person name="Johannesson H."/>
        </authorList>
    </citation>
    <scope>NUCLEOTIDE SEQUENCE</scope>
    <source>
        <strain evidence="13">PSN324</strain>
    </source>
</reference>
<comment type="subcellular location">
    <subcellularLocation>
        <location evidence="3">Endoplasmic reticulum lumen</location>
    </subcellularLocation>
</comment>
<evidence type="ECO:0000256" key="8">
    <source>
        <dbReference type="ARBA" id="ARBA00023284"/>
    </source>
</evidence>
<name>A0AAV9HRU3_9PEZI</name>
<feature type="domain" description="Thioredoxin" evidence="12">
    <location>
        <begin position="21"/>
        <end position="80"/>
    </location>
</feature>
<proteinExistence type="inferred from homology"/>
<sequence>MRTAGLFLSVAAYLGTGAAAWNHIKKEDPNIVSLDCALNASFCKELDVTSFPTIRLYHRDGRIDRYRGDRTAREIVMFLRRAIRPPTLDATTQQLVETFTHVDDVVFMIHPHPDDWQLEDRFAALANKYRYQYSFVFATPFSKTESAVVCYNNIDDVRHRAQDIESIHGLEDFVKLCSEPLVPELTRRNEAQYTSTGKSILHYFATTNKEKEEYRAMARPLAKKYAEFLHFTITDAKEYSEVLPAVGLEPGSKTGLALQNPNNGDVYPLRGNQKVTAKIIEDFLEEVTSGKLQPWNSKDKAEGEVGHGGGHDEL</sequence>
<dbReference type="GO" id="GO:0003756">
    <property type="term" value="F:protein disulfide isomerase activity"/>
    <property type="evidence" value="ECO:0007669"/>
    <property type="project" value="UniProtKB-EC"/>
</dbReference>
<comment type="function">
    <text evidence="2">Participates in the folding of proteins containing disulfide bonds, may be involved in glycosylation, prolyl hydroxylation and triglyceride transfer.</text>
</comment>
<keyword evidence="11" id="KW-0732">Signal</keyword>
<evidence type="ECO:0000259" key="12">
    <source>
        <dbReference type="Pfam" id="PF00085"/>
    </source>
</evidence>
<evidence type="ECO:0000313" key="14">
    <source>
        <dbReference type="Proteomes" id="UP001321749"/>
    </source>
</evidence>
<dbReference type="CDD" id="cd02982">
    <property type="entry name" value="PDI_b'_family"/>
    <property type="match status" value="1"/>
</dbReference>
<evidence type="ECO:0000313" key="13">
    <source>
        <dbReference type="EMBL" id="KAK4462328.1"/>
    </source>
</evidence>
<evidence type="ECO:0000256" key="4">
    <source>
        <dbReference type="ARBA" id="ARBA00006347"/>
    </source>
</evidence>
<dbReference type="GO" id="GO:0006457">
    <property type="term" value="P:protein folding"/>
    <property type="evidence" value="ECO:0007669"/>
    <property type="project" value="TreeGrafter"/>
</dbReference>
<evidence type="ECO:0000256" key="7">
    <source>
        <dbReference type="ARBA" id="ARBA00023235"/>
    </source>
</evidence>
<evidence type="ECO:0000256" key="2">
    <source>
        <dbReference type="ARBA" id="ARBA00002692"/>
    </source>
</evidence>
<keyword evidence="8" id="KW-0676">Redox-active center</keyword>
<feature type="chain" id="PRO_5043508030" description="Protein disulfide-isomerase" evidence="11">
    <location>
        <begin position="20"/>
        <end position="314"/>
    </location>
</feature>
<feature type="compositionally biased region" description="Basic and acidic residues" evidence="10">
    <location>
        <begin position="297"/>
        <end position="314"/>
    </location>
</feature>
<dbReference type="GO" id="GO:0034976">
    <property type="term" value="P:response to endoplasmic reticulum stress"/>
    <property type="evidence" value="ECO:0007669"/>
    <property type="project" value="TreeGrafter"/>
</dbReference>
<feature type="signal peptide" evidence="11">
    <location>
        <begin position="1"/>
        <end position="19"/>
    </location>
</feature>
<evidence type="ECO:0000256" key="6">
    <source>
        <dbReference type="ARBA" id="ARBA00022824"/>
    </source>
</evidence>
<keyword evidence="14" id="KW-1185">Reference proteome</keyword>
<dbReference type="SUPFAM" id="SSF52833">
    <property type="entry name" value="Thioredoxin-like"/>
    <property type="match status" value="2"/>
</dbReference>
<evidence type="ECO:0000256" key="9">
    <source>
        <dbReference type="ARBA" id="ARBA00039846"/>
    </source>
</evidence>
<dbReference type="EC" id="5.3.4.1" evidence="5"/>
<gene>
    <name evidence="13" type="ORF">QBC42DRAFT_305708</name>
</gene>
<dbReference type="AlphaFoldDB" id="A0AAV9HRU3"/>
<dbReference type="Proteomes" id="UP001321749">
    <property type="component" value="Unassembled WGS sequence"/>
</dbReference>
<comment type="catalytic activity">
    <reaction evidence="1">
        <text>Catalyzes the rearrangement of -S-S- bonds in proteins.</text>
        <dbReference type="EC" id="5.3.4.1"/>
    </reaction>
</comment>
<keyword evidence="7" id="KW-0413">Isomerase</keyword>
<dbReference type="InterPro" id="IPR036249">
    <property type="entry name" value="Thioredoxin-like_sf"/>
</dbReference>
<protein>
    <recommendedName>
        <fullName evidence="9">Protein disulfide-isomerase</fullName>
        <ecNumber evidence="5">5.3.4.1</ecNumber>
    </recommendedName>
</protein>
<dbReference type="Pfam" id="PF00085">
    <property type="entry name" value="Thioredoxin"/>
    <property type="match status" value="1"/>
</dbReference>
<evidence type="ECO:0000256" key="10">
    <source>
        <dbReference type="SAM" id="MobiDB-lite"/>
    </source>
</evidence>
<dbReference type="PANTHER" id="PTHR18929">
    <property type="entry name" value="PROTEIN DISULFIDE ISOMERASE"/>
    <property type="match status" value="1"/>
</dbReference>
<accession>A0AAV9HRU3</accession>
<evidence type="ECO:0000256" key="3">
    <source>
        <dbReference type="ARBA" id="ARBA00004319"/>
    </source>
</evidence>
<comment type="similarity">
    <text evidence="4">Belongs to the protein disulfide isomerase family.</text>
</comment>